<evidence type="ECO:0000256" key="1">
    <source>
        <dbReference type="SAM" id="MobiDB-lite"/>
    </source>
</evidence>
<reference evidence="2 3" key="1">
    <citation type="submission" date="2014-01" db="EMBL/GenBank/DDBJ databases">
        <authorList>
            <person name="Dobos K."/>
            <person name="Lenaerts A."/>
            <person name="Ordway D."/>
            <person name="DeGroote M.A."/>
            <person name="Parker T."/>
            <person name="Sizemore C."/>
            <person name="Tallon L.J."/>
            <person name="Sadzewicz L.K."/>
            <person name="Sengamalay N."/>
            <person name="Fraser C.M."/>
            <person name="Hine E."/>
            <person name="Shefchek K.A."/>
            <person name="Das S.P."/>
            <person name="Tettelin H."/>
        </authorList>
    </citation>
    <scope>NUCLEOTIDE SEQUENCE [LARGE SCALE GENOMIC DNA]</scope>
    <source>
        <strain evidence="2 3">Harvey</strain>
    </source>
</reference>
<feature type="region of interest" description="Disordered" evidence="1">
    <location>
        <begin position="91"/>
        <end position="123"/>
    </location>
</feature>
<comment type="caution">
    <text evidence="2">The sequence shown here is derived from an EMBL/GenBank/DDBJ whole genome shotgun (WGS) entry which is preliminary data.</text>
</comment>
<evidence type="ECO:0000313" key="3">
    <source>
        <dbReference type="Proteomes" id="UP000020681"/>
    </source>
</evidence>
<gene>
    <name evidence="2" type="ORF">I551_1213</name>
</gene>
<accession>A0ABP3ANY7</accession>
<protein>
    <submittedName>
        <fullName evidence="2">Alpha-mannosidase domain protein</fullName>
    </submittedName>
</protein>
<sequence>MRLERQVGLGAAADGHRKPGRTSGGQLQFGRFLGEIDELAEIGPDGHHTDILNHLPPRRRTSGSVMLNWARTGYSPGPAVAGILTMTLVSTYSPAPKSNGNRRGATDQPSGNRTSIRPHSEESVQSLAVVKRNVTWLPGSAVTCSGCR</sequence>
<keyword evidence="3" id="KW-1185">Reference proteome</keyword>
<feature type="region of interest" description="Disordered" evidence="1">
    <location>
        <begin position="1"/>
        <end position="26"/>
    </location>
</feature>
<dbReference type="Proteomes" id="UP000020681">
    <property type="component" value="Unassembled WGS sequence"/>
</dbReference>
<feature type="compositionally biased region" description="Polar residues" evidence="1">
    <location>
        <begin position="91"/>
        <end position="117"/>
    </location>
</feature>
<evidence type="ECO:0000313" key="2">
    <source>
        <dbReference type="EMBL" id="EUA92346.1"/>
    </source>
</evidence>
<proteinExistence type="predicted"/>
<organism evidence="2 3">
    <name type="scientific">Mycobacterium ulcerans str. Harvey</name>
    <dbReference type="NCBI Taxonomy" id="1299332"/>
    <lineage>
        <taxon>Bacteria</taxon>
        <taxon>Bacillati</taxon>
        <taxon>Actinomycetota</taxon>
        <taxon>Actinomycetes</taxon>
        <taxon>Mycobacteriales</taxon>
        <taxon>Mycobacteriaceae</taxon>
        <taxon>Mycobacterium</taxon>
        <taxon>Mycobacterium ulcerans group</taxon>
    </lineage>
</organism>
<name>A0ABP3ANY7_MYCUL</name>
<dbReference type="EMBL" id="JAOL01000078">
    <property type="protein sequence ID" value="EUA92346.1"/>
    <property type="molecule type" value="Genomic_DNA"/>
</dbReference>